<dbReference type="Proteomes" id="UP001234581">
    <property type="component" value="Unassembled WGS sequence"/>
</dbReference>
<reference evidence="2 3" key="1">
    <citation type="submission" date="2023-03" db="EMBL/GenBank/DDBJ databases">
        <title>Genome sequence of Lichtheimia ornata CBS 291.66.</title>
        <authorList>
            <person name="Mohabir J.T."/>
            <person name="Shea T.P."/>
            <person name="Kurbessoian T."/>
            <person name="Berby B."/>
            <person name="Fontaine J."/>
            <person name="Livny J."/>
            <person name="Gnirke A."/>
            <person name="Stajich J.E."/>
            <person name="Cuomo C.A."/>
        </authorList>
    </citation>
    <scope>NUCLEOTIDE SEQUENCE [LARGE SCALE GENOMIC DNA]</scope>
    <source>
        <strain evidence="2">CBS 291.66</strain>
    </source>
</reference>
<comment type="caution">
    <text evidence="2">The sequence shown here is derived from an EMBL/GenBank/DDBJ whole genome shotgun (WGS) entry which is preliminary data.</text>
</comment>
<dbReference type="EMBL" id="JARTCD010000328">
    <property type="protein sequence ID" value="KAJ8651295.1"/>
    <property type="molecule type" value="Genomic_DNA"/>
</dbReference>
<keyword evidence="3" id="KW-1185">Reference proteome</keyword>
<organism evidence="2 3">
    <name type="scientific">Lichtheimia ornata</name>
    <dbReference type="NCBI Taxonomy" id="688661"/>
    <lineage>
        <taxon>Eukaryota</taxon>
        <taxon>Fungi</taxon>
        <taxon>Fungi incertae sedis</taxon>
        <taxon>Mucoromycota</taxon>
        <taxon>Mucoromycotina</taxon>
        <taxon>Mucoromycetes</taxon>
        <taxon>Mucorales</taxon>
        <taxon>Lichtheimiaceae</taxon>
        <taxon>Lichtheimia</taxon>
    </lineage>
</organism>
<keyword evidence="1" id="KW-0732">Signal</keyword>
<protein>
    <submittedName>
        <fullName evidence="2">Uncharacterized protein</fullName>
    </submittedName>
</protein>
<dbReference type="AlphaFoldDB" id="A0AAD7UQK9"/>
<sequence length="139" mass="15484">MRVLKTSLHCLFWVNMLDDGTSGSNKIRISKQGCSAAHTGSDGYKVICKHRWNGIGNTSRYSASLWDWSDLSGLTKLHTVADPLSAILLLSRLHVKDVIVLHFPVELYMLCPGTVRLMLRPQGFKNASSVRTAPSFYGY</sequence>
<evidence type="ECO:0000313" key="3">
    <source>
        <dbReference type="Proteomes" id="UP001234581"/>
    </source>
</evidence>
<dbReference type="RefSeq" id="XP_058336210.1">
    <property type="nucleotide sequence ID" value="XM_058493024.1"/>
</dbReference>
<feature type="signal peptide" evidence="1">
    <location>
        <begin position="1"/>
        <end position="23"/>
    </location>
</feature>
<dbReference type="GeneID" id="83220479"/>
<accession>A0AAD7UQK9</accession>
<proteinExistence type="predicted"/>
<gene>
    <name evidence="2" type="ORF">O0I10_013217</name>
</gene>
<evidence type="ECO:0000313" key="2">
    <source>
        <dbReference type="EMBL" id="KAJ8651295.1"/>
    </source>
</evidence>
<feature type="chain" id="PRO_5041913689" evidence="1">
    <location>
        <begin position="24"/>
        <end position="139"/>
    </location>
</feature>
<evidence type="ECO:0000256" key="1">
    <source>
        <dbReference type="SAM" id="SignalP"/>
    </source>
</evidence>
<name>A0AAD7UQK9_9FUNG</name>